<feature type="compositionally biased region" description="Acidic residues" evidence="1">
    <location>
        <begin position="40"/>
        <end position="55"/>
    </location>
</feature>
<dbReference type="AlphaFoldDB" id="A2FXP8"/>
<reference evidence="2" key="2">
    <citation type="journal article" date="2007" name="Science">
        <title>Draft genome sequence of the sexually transmitted pathogen Trichomonas vaginalis.</title>
        <authorList>
            <person name="Carlton J.M."/>
            <person name="Hirt R.P."/>
            <person name="Silva J.C."/>
            <person name="Delcher A.L."/>
            <person name="Schatz M."/>
            <person name="Zhao Q."/>
            <person name="Wortman J.R."/>
            <person name="Bidwell S.L."/>
            <person name="Alsmark U.C.M."/>
            <person name="Besteiro S."/>
            <person name="Sicheritz-Ponten T."/>
            <person name="Noel C.J."/>
            <person name="Dacks J.B."/>
            <person name="Foster P.G."/>
            <person name="Simillion C."/>
            <person name="Van de Peer Y."/>
            <person name="Miranda-Saavedra D."/>
            <person name="Barton G.J."/>
            <person name="Westrop G.D."/>
            <person name="Mueller S."/>
            <person name="Dessi D."/>
            <person name="Fiori P.L."/>
            <person name="Ren Q."/>
            <person name="Paulsen I."/>
            <person name="Zhang H."/>
            <person name="Bastida-Corcuera F.D."/>
            <person name="Simoes-Barbosa A."/>
            <person name="Brown M.T."/>
            <person name="Hayes R.D."/>
            <person name="Mukherjee M."/>
            <person name="Okumura C.Y."/>
            <person name="Schneider R."/>
            <person name="Smith A.J."/>
            <person name="Vanacova S."/>
            <person name="Villalvazo M."/>
            <person name="Haas B.J."/>
            <person name="Pertea M."/>
            <person name="Feldblyum T.V."/>
            <person name="Utterback T.R."/>
            <person name="Shu C.L."/>
            <person name="Osoegawa K."/>
            <person name="de Jong P.J."/>
            <person name="Hrdy I."/>
            <person name="Horvathova L."/>
            <person name="Zubacova Z."/>
            <person name="Dolezal P."/>
            <person name="Malik S.B."/>
            <person name="Logsdon J.M. Jr."/>
            <person name="Henze K."/>
            <person name="Gupta A."/>
            <person name="Wang C.C."/>
            <person name="Dunne R.L."/>
            <person name="Upcroft J.A."/>
            <person name="Upcroft P."/>
            <person name="White O."/>
            <person name="Salzberg S.L."/>
            <person name="Tang P."/>
            <person name="Chiu C.-H."/>
            <person name="Lee Y.-S."/>
            <person name="Embley T.M."/>
            <person name="Coombs G.H."/>
            <person name="Mottram J.C."/>
            <person name="Tachezy J."/>
            <person name="Fraser-Liggett C.M."/>
            <person name="Johnson P.J."/>
        </authorList>
    </citation>
    <scope>NUCLEOTIDE SEQUENCE [LARGE SCALE GENOMIC DNA]</scope>
    <source>
        <strain evidence="2">G3</strain>
    </source>
</reference>
<sequence length="243" mass="28317">MSEQAVAAKEPSTKSRDEHSENKSQNISRKSEHESQNIDDLNETEQDLTIPEEEVKELPPSRYSYVSRENAGWVDEILGFDGIKRLGEKPHPVELIFELTAHYVPELHSMPNIWKTPRNRLKSKLRKVRDLFIAWGIQSPLHWCSFVDYDENDERSFLNYNLSLAAMKCHFLIEQRNSLQEAQLEQLRICRQMKEECDANRQKIEKVLKLVKQNPNLPFAGLIEQLITKEPSCFKPLEDEAAE</sequence>
<feature type="region of interest" description="Disordered" evidence="1">
    <location>
        <begin position="1"/>
        <end position="61"/>
    </location>
</feature>
<evidence type="ECO:0000256" key="1">
    <source>
        <dbReference type="SAM" id="MobiDB-lite"/>
    </source>
</evidence>
<dbReference type="Proteomes" id="UP000001542">
    <property type="component" value="Unassembled WGS sequence"/>
</dbReference>
<dbReference type="RefSeq" id="XP_001303257.1">
    <property type="nucleotide sequence ID" value="XM_001303256.1"/>
</dbReference>
<dbReference type="VEuPathDB" id="TrichDB:TVAGG3_0164860"/>
<evidence type="ECO:0000313" key="2">
    <source>
        <dbReference type="EMBL" id="EAX90327.1"/>
    </source>
</evidence>
<reference evidence="2" key="1">
    <citation type="submission" date="2006-10" db="EMBL/GenBank/DDBJ databases">
        <authorList>
            <person name="Amadeo P."/>
            <person name="Zhao Q."/>
            <person name="Wortman J."/>
            <person name="Fraser-Liggett C."/>
            <person name="Carlton J."/>
        </authorList>
    </citation>
    <scope>NUCLEOTIDE SEQUENCE</scope>
    <source>
        <strain evidence="2">G3</strain>
    </source>
</reference>
<accession>A2FXP8</accession>
<dbReference type="EMBL" id="DS114118">
    <property type="protein sequence ID" value="EAX90327.1"/>
    <property type="molecule type" value="Genomic_DNA"/>
</dbReference>
<keyword evidence="3" id="KW-1185">Reference proteome</keyword>
<gene>
    <name evidence="2" type="ORF">TVAG_234200</name>
</gene>
<dbReference type="InParanoid" id="A2FXP8"/>
<protein>
    <submittedName>
        <fullName evidence="2">Uncharacterized protein</fullName>
    </submittedName>
</protein>
<dbReference type="OrthoDB" id="10549000at2759"/>
<proteinExistence type="predicted"/>
<feature type="compositionally biased region" description="Basic and acidic residues" evidence="1">
    <location>
        <begin position="11"/>
        <end position="22"/>
    </location>
</feature>
<dbReference type="VEuPathDB" id="TrichDB:TVAG_234200"/>
<dbReference type="KEGG" id="tva:4748010"/>
<name>A2FXP8_TRIV3</name>
<organism evidence="2 3">
    <name type="scientific">Trichomonas vaginalis (strain ATCC PRA-98 / G3)</name>
    <dbReference type="NCBI Taxonomy" id="412133"/>
    <lineage>
        <taxon>Eukaryota</taxon>
        <taxon>Metamonada</taxon>
        <taxon>Parabasalia</taxon>
        <taxon>Trichomonadida</taxon>
        <taxon>Trichomonadidae</taxon>
        <taxon>Trichomonas</taxon>
    </lineage>
</organism>
<evidence type="ECO:0000313" key="3">
    <source>
        <dbReference type="Proteomes" id="UP000001542"/>
    </source>
</evidence>